<proteinExistence type="predicted"/>
<name>A0A9W9SDE7_9EURO</name>
<protein>
    <submittedName>
        <fullName evidence="1">Uncharacterized protein</fullName>
    </submittedName>
</protein>
<dbReference type="RefSeq" id="XP_056481611.1">
    <property type="nucleotide sequence ID" value="XM_056638104.1"/>
</dbReference>
<keyword evidence="2" id="KW-1185">Reference proteome</keyword>
<comment type="caution">
    <text evidence="1">The sequence shown here is derived from an EMBL/GenBank/DDBJ whole genome shotgun (WGS) entry which is preliminary data.</text>
</comment>
<sequence length="226" mass="25565">MSDSQHVSFREFQEEGALCQAWITNPNIPCPIGMSQLTSLSDLDEDSWDINTHPNGLPHSYNSVQMQDLNVPNQQYHLTTAEMYSDNGDTELSFKGQAGQGVLFIEDVMRSKRSTGPWISEISKVVYEDHFALDTLRHVFVTNISNSETKAFVDARLNLGKEEKVWESDAPQFQEILGTRIGKIVAYLLLGAFPRGTRKISRIAMWTTGHQVKCIHSRFDIEEIDA</sequence>
<accession>A0A9W9SDE7</accession>
<organism evidence="1 2">
    <name type="scientific">Penicillium cosmopolitanum</name>
    <dbReference type="NCBI Taxonomy" id="1131564"/>
    <lineage>
        <taxon>Eukaryota</taxon>
        <taxon>Fungi</taxon>
        <taxon>Dikarya</taxon>
        <taxon>Ascomycota</taxon>
        <taxon>Pezizomycotina</taxon>
        <taxon>Eurotiomycetes</taxon>
        <taxon>Eurotiomycetidae</taxon>
        <taxon>Eurotiales</taxon>
        <taxon>Aspergillaceae</taxon>
        <taxon>Penicillium</taxon>
    </lineage>
</organism>
<reference evidence="1" key="1">
    <citation type="submission" date="2022-12" db="EMBL/GenBank/DDBJ databases">
        <authorList>
            <person name="Petersen C."/>
        </authorList>
    </citation>
    <scope>NUCLEOTIDE SEQUENCE</scope>
    <source>
        <strain evidence="1">IBT 29677</strain>
    </source>
</reference>
<evidence type="ECO:0000313" key="1">
    <source>
        <dbReference type="EMBL" id="KAJ5376581.1"/>
    </source>
</evidence>
<dbReference type="GeneID" id="81377084"/>
<reference evidence="1" key="2">
    <citation type="journal article" date="2023" name="IMA Fungus">
        <title>Comparative genomic study of the Penicillium genus elucidates a diverse pangenome and 15 lateral gene transfer events.</title>
        <authorList>
            <person name="Petersen C."/>
            <person name="Sorensen T."/>
            <person name="Nielsen M.R."/>
            <person name="Sondergaard T.E."/>
            <person name="Sorensen J.L."/>
            <person name="Fitzpatrick D.A."/>
            <person name="Frisvad J.C."/>
            <person name="Nielsen K.L."/>
        </authorList>
    </citation>
    <scope>NUCLEOTIDE SEQUENCE</scope>
    <source>
        <strain evidence="1">IBT 29677</strain>
    </source>
</reference>
<dbReference type="EMBL" id="JAPZBU010000012">
    <property type="protein sequence ID" value="KAJ5376581.1"/>
    <property type="molecule type" value="Genomic_DNA"/>
</dbReference>
<dbReference type="OrthoDB" id="4361935at2759"/>
<dbReference type="Proteomes" id="UP001147747">
    <property type="component" value="Unassembled WGS sequence"/>
</dbReference>
<gene>
    <name evidence="1" type="ORF">N7509_013467</name>
</gene>
<evidence type="ECO:0000313" key="2">
    <source>
        <dbReference type="Proteomes" id="UP001147747"/>
    </source>
</evidence>
<dbReference type="AlphaFoldDB" id="A0A9W9SDE7"/>